<evidence type="ECO:0000256" key="1">
    <source>
        <dbReference type="SAM" id="MobiDB-lite"/>
    </source>
</evidence>
<feature type="region of interest" description="Disordered" evidence="1">
    <location>
        <begin position="1"/>
        <end position="68"/>
    </location>
</feature>
<keyword evidence="2" id="KW-0472">Membrane</keyword>
<feature type="compositionally biased region" description="Polar residues" evidence="1">
    <location>
        <begin position="29"/>
        <end position="62"/>
    </location>
</feature>
<feature type="region of interest" description="Disordered" evidence="1">
    <location>
        <begin position="640"/>
        <end position="673"/>
    </location>
</feature>
<evidence type="ECO:0000313" key="3">
    <source>
        <dbReference type="EMBL" id="CAK7356774.1"/>
    </source>
</evidence>
<dbReference type="AlphaFoldDB" id="A0AAV1SVY8"/>
<keyword evidence="2" id="KW-1133">Transmembrane helix</keyword>
<accession>A0AAV1SVY8</accession>
<feature type="compositionally biased region" description="Polar residues" evidence="1">
    <location>
        <begin position="1"/>
        <end position="15"/>
    </location>
</feature>
<evidence type="ECO:0000313" key="4">
    <source>
        <dbReference type="Proteomes" id="UP001314170"/>
    </source>
</evidence>
<protein>
    <submittedName>
        <fullName evidence="3">Uncharacterized protein</fullName>
    </submittedName>
</protein>
<dbReference type="PANTHER" id="PTHR34775:SF6">
    <property type="entry name" value="TRANSMEMBRANE PROTEIN"/>
    <property type="match status" value="1"/>
</dbReference>
<reference evidence="3 4" key="1">
    <citation type="submission" date="2024-01" db="EMBL/GenBank/DDBJ databases">
        <authorList>
            <person name="Waweru B."/>
        </authorList>
    </citation>
    <scope>NUCLEOTIDE SEQUENCE [LARGE SCALE GENOMIC DNA]</scope>
</reference>
<feature type="transmembrane region" description="Helical" evidence="2">
    <location>
        <begin position="476"/>
        <end position="494"/>
    </location>
</feature>
<dbReference type="PANTHER" id="PTHR34775">
    <property type="entry name" value="TRANSMEMBRANE PROTEIN"/>
    <property type="match status" value="1"/>
</dbReference>
<sequence length="673" mass="74942">MDGSDNKSVSSSLSIPNKRLSFSKDENDQSYQERGLNVQNPKKPITSATTKHFMSPTISAASKANPPRRKILAERNESLDTHLQKAPNFCSKTTSSIEFDEYEENGHLDDLSSRPYDPLTNYLSPRPKFLRYKPDRHRDILLRRENEAKEGEDETSSCRSCSLESKNDKDVEGDSDISLADDTQEENVEKEGEGVDENEEEFEGVEEERCWGFRVLKSLLLLVVLVLSTSYISTMNSSTPSPIVQAVGSLKNGYHMIQDHVYGFVKNLESESRNYILVQNGRGIDEEEMMYYEVMGEDEYDDDLDEAVEKQNGESEVLKIVEDEEKGTVEGFGEGGETEVTEIVEQGEKDEIAKLGSVVEPQAGESATEMVKGGEVSDECLMNEVVTNPELQRTQAIIMSESSFINDGVDSLAMPSRIPENFEKENEVANEPVKQEVVDGEIGNIWNATDDHAKHYQIQSDEAEESLKEGIKKENAVVVFSTLFSIIAGLALAFHFKRKRNAQKDASPVVQPSFGPVEAGKCISMCASEADKNTEHLVPFTNSSNSVEENCKVTYQSRVPSVEFLGEFEVGEMSSPLRSSCGMKSRMIENDVSIHSVSLEKRIATKAHSVPVHVQSAFSEISTLDFPSLSHGRFTNEKKIAKKQEGADGETKMVVTTPVRRSSRIRNRSVISP</sequence>
<name>A0AAV1SVY8_9ROSI</name>
<comment type="caution">
    <text evidence="3">The sequence shown here is derived from an EMBL/GenBank/DDBJ whole genome shotgun (WGS) entry which is preliminary data.</text>
</comment>
<evidence type="ECO:0000256" key="2">
    <source>
        <dbReference type="SAM" id="Phobius"/>
    </source>
</evidence>
<keyword evidence="4" id="KW-1185">Reference proteome</keyword>
<dbReference type="EMBL" id="CAWUPB010001197">
    <property type="protein sequence ID" value="CAK7356774.1"/>
    <property type="molecule type" value="Genomic_DNA"/>
</dbReference>
<gene>
    <name evidence="3" type="ORF">DCAF_LOCUS27055</name>
</gene>
<keyword evidence="2" id="KW-0812">Transmembrane</keyword>
<dbReference type="Proteomes" id="UP001314170">
    <property type="component" value="Unassembled WGS sequence"/>
</dbReference>
<feature type="region of interest" description="Disordered" evidence="1">
    <location>
        <begin position="144"/>
        <end position="202"/>
    </location>
</feature>
<proteinExistence type="predicted"/>
<feature type="compositionally biased region" description="Basic and acidic residues" evidence="1">
    <location>
        <begin position="640"/>
        <end position="651"/>
    </location>
</feature>
<organism evidence="3 4">
    <name type="scientific">Dovyalis caffra</name>
    <dbReference type="NCBI Taxonomy" id="77055"/>
    <lineage>
        <taxon>Eukaryota</taxon>
        <taxon>Viridiplantae</taxon>
        <taxon>Streptophyta</taxon>
        <taxon>Embryophyta</taxon>
        <taxon>Tracheophyta</taxon>
        <taxon>Spermatophyta</taxon>
        <taxon>Magnoliopsida</taxon>
        <taxon>eudicotyledons</taxon>
        <taxon>Gunneridae</taxon>
        <taxon>Pentapetalae</taxon>
        <taxon>rosids</taxon>
        <taxon>fabids</taxon>
        <taxon>Malpighiales</taxon>
        <taxon>Salicaceae</taxon>
        <taxon>Flacourtieae</taxon>
        <taxon>Dovyalis</taxon>
    </lineage>
</organism>